<dbReference type="PANTHER" id="PTHR30093">
    <property type="entry name" value="GENERAL SECRETION PATHWAY PROTEIN G"/>
    <property type="match status" value="1"/>
</dbReference>
<dbReference type="AlphaFoldDB" id="A0A150T6E3"/>
<keyword evidence="3" id="KW-0812">Transmembrane</keyword>
<evidence type="ECO:0000313" key="4">
    <source>
        <dbReference type="EMBL" id="KYG00097.1"/>
    </source>
</evidence>
<dbReference type="PROSITE" id="PS00409">
    <property type="entry name" value="PROKAR_NTER_METHYL"/>
    <property type="match status" value="1"/>
</dbReference>
<accession>A0A150T6E3</accession>
<dbReference type="EMBL" id="JEMC01001053">
    <property type="protein sequence ID" value="KYG00097.1"/>
    <property type="molecule type" value="Genomic_DNA"/>
</dbReference>
<dbReference type="InterPro" id="IPR012902">
    <property type="entry name" value="N_methyl_site"/>
</dbReference>
<dbReference type="Gene3D" id="3.30.700.10">
    <property type="entry name" value="Glycoprotein, Type 4 Pilin"/>
    <property type="match status" value="1"/>
</dbReference>
<keyword evidence="2" id="KW-0488">Methylation</keyword>
<reference evidence="4 5" key="1">
    <citation type="submission" date="2014-02" db="EMBL/GenBank/DDBJ databases">
        <title>The small core and large imbalanced accessory genome model reveals a collaborative survival strategy of Sorangium cellulosum strains in nature.</title>
        <authorList>
            <person name="Han K."/>
            <person name="Peng R."/>
            <person name="Blom J."/>
            <person name="Li Y.-Z."/>
        </authorList>
    </citation>
    <scope>NUCLEOTIDE SEQUENCE [LARGE SCALE GENOMIC DNA]</scope>
    <source>
        <strain evidence="4 5">So0149</strain>
    </source>
</reference>
<evidence type="ECO:0000256" key="2">
    <source>
        <dbReference type="ARBA" id="ARBA00022481"/>
    </source>
</evidence>
<comment type="caution">
    <text evidence="4">The sequence shown here is derived from an EMBL/GenBank/DDBJ whole genome shotgun (WGS) entry which is preliminary data.</text>
</comment>
<evidence type="ECO:0000313" key="5">
    <source>
        <dbReference type="Proteomes" id="UP000075515"/>
    </source>
</evidence>
<dbReference type="PANTHER" id="PTHR30093:SF34">
    <property type="entry name" value="PREPILIN PEPTIDASE-DEPENDENT PROTEIN D"/>
    <property type="match status" value="1"/>
</dbReference>
<sequence length="203" mass="21401">MRYTATSRVRGFTLVELMIVVAILGVLAALAITGVRSYLATAKTAEAKQIVGAITRSAINQYERERDASQVLPAAGTAAASTRTLCASASPVPLDFTYVQGTKYQPNAAPGVDFMSGSTTEGWQCLGFTISQPIYFQYSYQVGSGYLSEGMTGAPLLSTDAFEAGARADLDGDGLACTLVRTGEVRDGEIVTSTVIFTNNDPD</sequence>
<dbReference type="SUPFAM" id="SSF54523">
    <property type="entry name" value="Pili subunits"/>
    <property type="match status" value="1"/>
</dbReference>
<gene>
    <name evidence="4" type="ORF">BE18_25070</name>
</gene>
<dbReference type="Pfam" id="PF07963">
    <property type="entry name" value="N_methyl"/>
    <property type="match status" value="1"/>
</dbReference>
<keyword evidence="3" id="KW-1133">Transmembrane helix</keyword>
<feature type="transmembrane region" description="Helical" evidence="3">
    <location>
        <begin position="12"/>
        <end position="32"/>
    </location>
</feature>
<protein>
    <submittedName>
        <fullName evidence="4">Pilin</fullName>
    </submittedName>
</protein>
<dbReference type="InterPro" id="IPR045584">
    <property type="entry name" value="Pilin-like"/>
</dbReference>
<dbReference type="NCBIfam" id="TIGR02532">
    <property type="entry name" value="IV_pilin_GFxxxE"/>
    <property type="match status" value="1"/>
</dbReference>
<name>A0A150T6E3_SORCE</name>
<dbReference type="Proteomes" id="UP000075515">
    <property type="component" value="Unassembled WGS sequence"/>
</dbReference>
<evidence type="ECO:0000256" key="1">
    <source>
        <dbReference type="ARBA" id="ARBA00005233"/>
    </source>
</evidence>
<organism evidence="4 5">
    <name type="scientific">Sorangium cellulosum</name>
    <name type="common">Polyangium cellulosum</name>
    <dbReference type="NCBI Taxonomy" id="56"/>
    <lineage>
        <taxon>Bacteria</taxon>
        <taxon>Pseudomonadati</taxon>
        <taxon>Myxococcota</taxon>
        <taxon>Polyangia</taxon>
        <taxon>Polyangiales</taxon>
        <taxon>Polyangiaceae</taxon>
        <taxon>Sorangium</taxon>
    </lineage>
</organism>
<evidence type="ECO:0000256" key="3">
    <source>
        <dbReference type="SAM" id="Phobius"/>
    </source>
</evidence>
<proteinExistence type="inferred from homology"/>
<keyword evidence="3" id="KW-0472">Membrane</keyword>
<comment type="similarity">
    <text evidence="1">Belongs to the N-Me-Phe pilin family.</text>
</comment>